<evidence type="ECO:0000313" key="5">
    <source>
        <dbReference type="Proteomes" id="UP000320390"/>
    </source>
</evidence>
<feature type="coiled-coil region" evidence="1">
    <location>
        <begin position="115"/>
        <end position="156"/>
    </location>
</feature>
<organism evidence="4 5">
    <name type="scientific">Saltatorellus ferox</name>
    <dbReference type="NCBI Taxonomy" id="2528018"/>
    <lineage>
        <taxon>Bacteria</taxon>
        <taxon>Pseudomonadati</taxon>
        <taxon>Planctomycetota</taxon>
        <taxon>Planctomycetia</taxon>
        <taxon>Planctomycetia incertae sedis</taxon>
        <taxon>Saltatorellus</taxon>
    </lineage>
</organism>
<sequence precursor="true">MSNPLPLVLIASLVAGGVGAAATTLLVTPPAQESAASGVLRDNSEVLAKLDNMEQSYNTLLDRIESLEANSEMVPVGKPAERISAVAPETVLEDAVRNVLADMDDGAAIAATPKLEQAVEAVIEMREERRRLEREQERAVAEEKRLEDRLAKLQSELGLDQGQVNSMRTIYQEQDQKRTELRDKMMEMRDGGGSREDVRALWVDLRDSTTNQIKGVLTPSQYETYEASDSNDQGWGRGGGGRGGNTGGGNNPGGNAGGGRGRGQ</sequence>
<evidence type="ECO:0000256" key="2">
    <source>
        <dbReference type="SAM" id="MobiDB-lite"/>
    </source>
</evidence>
<dbReference type="AlphaFoldDB" id="A0A518EUH1"/>
<feature type="compositionally biased region" description="Gly residues" evidence="2">
    <location>
        <begin position="235"/>
        <end position="264"/>
    </location>
</feature>
<protein>
    <recommendedName>
        <fullName evidence="6">LTXXQ motif protein</fullName>
    </recommendedName>
</protein>
<feature type="coiled-coil region" evidence="1">
    <location>
        <begin position="43"/>
        <end position="70"/>
    </location>
</feature>
<keyword evidence="1" id="KW-0175">Coiled coil</keyword>
<evidence type="ECO:0000256" key="1">
    <source>
        <dbReference type="SAM" id="Coils"/>
    </source>
</evidence>
<feature type="chain" id="PRO_5022102349" description="LTXXQ motif protein" evidence="3">
    <location>
        <begin position="21"/>
        <end position="264"/>
    </location>
</feature>
<feature type="compositionally biased region" description="Polar residues" evidence="2">
    <location>
        <begin position="220"/>
        <end position="233"/>
    </location>
</feature>
<name>A0A518EUH1_9BACT</name>
<feature type="region of interest" description="Disordered" evidence="2">
    <location>
        <begin position="220"/>
        <end position="264"/>
    </location>
</feature>
<evidence type="ECO:0008006" key="6">
    <source>
        <dbReference type="Google" id="ProtNLM"/>
    </source>
</evidence>
<feature type="signal peptide" evidence="3">
    <location>
        <begin position="1"/>
        <end position="20"/>
    </location>
</feature>
<dbReference type="RefSeq" id="WP_145199217.1">
    <property type="nucleotide sequence ID" value="NZ_CP036434.1"/>
</dbReference>
<proteinExistence type="predicted"/>
<keyword evidence="3" id="KW-0732">Signal</keyword>
<gene>
    <name evidence="4" type="ORF">Poly30_32890</name>
</gene>
<accession>A0A518EUH1</accession>
<evidence type="ECO:0000256" key="3">
    <source>
        <dbReference type="SAM" id="SignalP"/>
    </source>
</evidence>
<dbReference type="Proteomes" id="UP000320390">
    <property type="component" value="Chromosome"/>
</dbReference>
<evidence type="ECO:0000313" key="4">
    <source>
        <dbReference type="EMBL" id="QDV07757.1"/>
    </source>
</evidence>
<reference evidence="4 5" key="1">
    <citation type="submission" date="2019-02" db="EMBL/GenBank/DDBJ databases">
        <title>Deep-cultivation of Planctomycetes and their phenomic and genomic characterization uncovers novel biology.</title>
        <authorList>
            <person name="Wiegand S."/>
            <person name="Jogler M."/>
            <person name="Boedeker C."/>
            <person name="Pinto D."/>
            <person name="Vollmers J."/>
            <person name="Rivas-Marin E."/>
            <person name="Kohn T."/>
            <person name="Peeters S.H."/>
            <person name="Heuer A."/>
            <person name="Rast P."/>
            <person name="Oberbeckmann S."/>
            <person name="Bunk B."/>
            <person name="Jeske O."/>
            <person name="Meyerdierks A."/>
            <person name="Storesund J.E."/>
            <person name="Kallscheuer N."/>
            <person name="Luecker S."/>
            <person name="Lage O.M."/>
            <person name="Pohl T."/>
            <person name="Merkel B.J."/>
            <person name="Hornburger P."/>
            <person name="Mueller R.-W."/>
            <person name="Bruemmer F."/>
            <person name="Labrenz M."/>
            <person name="Spormann A.M."/>
            <person name="Op den Camp H."/>
            <person name="Overmann J."/>
            <person name="Amann R."/>
            <person name="Jetten M.S.M."/>
            <person name="Mascher T."/>
            <person name="Medema M.H."/>
            <person name="Devos D.P."/>
            <person name="Kaster A.-K."/>
            <person name="Ovreas L."/>
            <person name="Rohde M."/>
            <person name="Galperin M.Y."/>
            <person name="Jogler C."/>
        </authorList>
    </citation>
    <scope>NUCLEOTIDE SEQUENCE [LARGE SCALE GENOMIC DNA]</scope>
    <source>
        <strain evidence="4 5">Poly30</strain>
    </source>
</reference>
<keyword evidence="5" id="KW-1185">Reference proteome</keyword>
<dbReference type="EMBL" id="CP036434">
    <property type="protein sequence ID" value="QDV07757.1"/>
    <property type="molecule type" value="Genomic_DNA"/>
</dbReference>